<protein>
    <submittedName>
        <fullName evidence="1">Uncharacterized protein</fullName>
    </submittedName>
</protein>
<evidence type="ECO:0000313" key="1">
    <source>
        <dbReference type="EMBL" id="SVA30453.1"/>
    </source>
</evidence>
<dbReference type="PROSITE" id="PS51257">
    <property type="entry name" value="PROKAR_LIPOPROTEIN"/>
    <property type="match status" value="1"/>
</dbReference>
<name>A0A381UUA6_9ZZZZ</name>
<accession>A0A381UUA6</accession>
<dbReference type="EMBL" id="UINC01006928">
    <property type="protein sequence ID" value="SVA30453.1"/>
    <property type="molecule type" value="Genomic_DNA"/>
</dbReference>
<reference evidence="1" key="1">
    <citation type="submission" date="2018-05" db="EMBL/GenBank/DDBJ databases">
        <authorList>
            <person name="Lanie J.A."/>
            <person name="Ng W.-L."/>
            <person name="Kazmierczak K.M."/>
            <person name="Andrzejewski T.M."/>
            <person name="Davidsen T.M."/>
            <person name="Wayne K.J."/>
            <person name="Tettelin H."/>
            <person name="Glass J.I."/>
            <person name="Rusch D."/>
            <person name="Podicherti R."/>
            <person name="Tsui H.-C.T."/>
            <person name="Winkler M.E."/>
        </authorList>
    </citation>
    <scope>NUCLEOTIDE SEQUENCE</scope>
</reference>
<organism evidence="1">
    <name type="scientific">marine metagenome</name>
    <dbReference type="NCBI Taxonomy" id="408172"/>
    <lineage>
        <taxon>unclassified sequences</taxon>
        <taxon>metagenomes</taxon>
        <taxon>ecological metagenomes</taxon>
    </lineage>
</organism>
<proteinExistence type="predicted"/>
<dbReference type="AlphaFoldDB" id="A0A381UUA6"/>
<gene>
    <name evidence="1" type="ORF">METZ01_LOCUS83307</name>
</gene>
<sequence>MTGAKMLNKNFIISSLLILTIIISGCAAKKKGPKPEEFLTLADLSGRVTLKEDSPDVRVIRIKSKAFIKRNDIRAAKAKALEIASTQAVDEMVRELLPDEDYNNNFEEIEKYLSKNVQKYIDSSEVNDEKKIFGGKYYGLDTAHKVNRQRVLVALQKDLKLINNSASTLVPVITSRKDIDLSGSGFTFRDLEDAMMNQIQTDLNQRGLRAMDFRNAVTSMQTDEKVKKKFAKISKEQFMAIVSGSPADKALLATQIQDAEQFYTTGLSLLKQMAKVVVEVNIMSVSGNIKGDLALSLNVTAKNVSTGRGGAFANTVINVARRGGPNVITSAMIAGLVNDTYEDMQKEFIPQVIKEMSTISISGRRLIAFELVLKDFKSKEVRKLRTKLKQIQDDEFRYISFDNSVPTIVTIVVRHAGKVEDLGDKIMEILDSEGINAKEPIVAPDLTDLVFARIPDEE</sequence>